<dbReference type="CDD" id="cd07041">
    <property type="entry name" value="STAS_RsbR_RsbS_like"/>
    <property type="match status" value="1"/>
</dbReference>
<comment type="caution">
    <text evidence="2">The sequence shown here is derived from an EMBL/GenBank/DDBJ whole genome shotgun (WGS) entry which is preliminary data.</text>
</comment>
<accession>A0A0A5FUD5</accession>
<feature type="domain" description="STAS" evidence="1">
    <location>
        <begin position="138"/>
        <end position="248"/>
    </location>
</feature>
<gene>
    <name evidence="2" type="ORF">N783_17575</name>
</gene>
<dbReference type="Proteomes" id="UP000030403">
    <property type="component" value="Unassembled WGS sequence"/>
</dbReference>
<dbReference type="InterPro" id="IPR051932">
    <property type="entry name" value="Bact_StressResp_Reg"/>
</dbReference>
<dbReference type="PROSITE" id="PS50801">
    <property type="entry name" value="STAS"/>
    <property type="match status" value="1"/>
</dbReference>
<dbReference type="RefSeq" id="WP_027445988.1">
    <property type="nucleotide sequence ID" value="NZ_AULJ01000019.1"/>
</dbReference>
<proteinExistence type="predicted"/>
<organism evidence="2 3">
    <name type="scientific">Pontibacillus marinus BH030004 = DSM 16465</name>
    <dbReference type="NCBI Taxonomy" id="1385511"/>
    <lineage>
        <taxon>Bacteria</taxon>
        <taxon>Bacillati</taxon>
        <taxon>Bacillota</taxon>
        <taxon>Bacilli</taxon>
        <taxon>Bacillales</taxon>
        <taxon>Bacillaceae</taxon>
        <taxon>Pontibacillus</taxon>
    </lineage>
</organism>
<sequence length="250" mass="29207">MRQVHDQLPVPFVTIDRKFYILEYTPEASELLNLNPSFLESVDQDSHDKVIKWVNPDAGKVNIEINMHKESEVFLIDLYVHWKNDLQAEVIMMPKYEANNHVSGMLEKLQKRLNDTNFELLEEKDKLEAAVDQNNRLSAPYIRLTTDTALIPLFGDLDERKLFAIKDQVLEEAHHYNHDRILFDFTGVGAFNPESLHLLRDIFKSLFYMGKEVVIIGIKPDQARKLNEMSIQMNLKYMHSLQKAIEKYCS</sequence>
<dbReference type="EMBL" id="AVPF01000057">
    <property type="protein sequence ID" value="KGX84391.1"/>
    <property type="molecule type" value="Genomic_DNA"/>
</dbReference>
<dbReference type="Gene3D" id="3.30.750.24">
    <property type="entry name" value="STAS domain"/>
    <property type="match status" value="1"/>
</dbReference>
<keyword evidence="3" id="KW-1185">Reference proteome</keyword>
<dbReference type="PANTHER" id="PTHR33745:SF1">
    <property type="entry name" value="RSBT ANTAGONIST PROTEIN RSBS"/>
    <property type="match status" value="1"/>
</dbReference>
<dbReference type="InterPro" id="IPR036513">
    <property type="entry name" value="STAS_dom_sf"/>
</dbReference>
<dbReference type="AlphaFoldDB" id="A0A0A5FUD5"/>
<evidence type="ECO:0000259" key="1">
    <source>
        <dbReference type="PROSITE" id="PS50801"/>
    </source>
</evidence>
<dbReference type="OrthoDB" id="2624594at2"/>
<dbReference type="PANTHER" id="PTHR33745">
    <property type="entry name" value="RSBT ANTAGONIST PROTEIN RSBS-RELATED"/>
    <property type="match status" value="1"/>
</dbReference>
<dbReference type="SUPFAM" id="SSF52091">
    <property type="entry name" value="SpoIIaa-like"/>
    <property type="match status" value="1"/>
</dbReference>
<evidence type="ECO:0000313" key="3">
    <source>
        <dbReference type="Proteomes" id="UP000030403"/>
    </source>
</evidence>
<name>A0A0A5FUD5_9BACI</name>
<dbReference type="InterPro" id="IPR002645">
    <property type="entry name" value="STAS_dom"/>
</dbReference>
<protein>
    <recommendedName>
        <fullName evidence="1">STAS domain-containing protein</fullName>
    </recommendedName>
</protein>
<dbReference type="eggNOG" id="COG1366">
    <property type="taxonomic scope" value="Bacteria"/>
</dbReference>
<evidence type="ECO:0000313" key="2">
    <source>
        <dbReference type="EMBL" id="KGX84391.1"/>
    </source>
</evidence>
<reference evidence="2 3" key="1">
    <citation type="submission" date="2013-08" db="EMBL/GenBank/DDBJ databases">
        <authorList>
            <person name="Huang J."/>
            <person name="Wang G."/>
        </authorList>
    </citation>
    <scope>NUCLEOTIDE SEQUENCE [LARGE SCALE GENOMIC DNA]</scope>
    <source>
        <strain evidence="2 3">BH030004</strain>
    </source>
</reference>
<dbReference type="STRING" id="1385511.GCA_000425225_01971"/>